<evidence type="ECO:0000313" key="2">
    <source>
        <dbReference type="EMBL" id="POM80397.1"/>
    </source>
</evidence>
<name>A0A2P4YRI2_9STRA</name>
<organism evidence="2 3">
    <name type="scientific">Phytophthora palmivora</name>
    <dbReference type="NCBI Taxonomy" id="4796"/>
    <lineage>
        <taxon>Eukaryota</taxon>
        <taxon>Sar</taxon>
        <taxon>Stramenopiles</taxon>
        <taxon>Oomycota</taxon>
        <taxon>Peronosporomycetes</taxon>
        <taxon>Peronosporales</taxon>
        <taxon>Peronosporaceae</taxon>
        <taxon>Phytophthora</taxon>
    </lineage>
</organism>
<feature type="compositionally biased region" description="Acidic residues" evidence="1">
    <location>
        <begin position="465"/>
        <end position="477"/>
    </location>
</feature>
<feature type="region of interest" description="Disordered" evidence="1">
    <location>
        <begin position="1"/>
        <end position="80"/>
    </location>
</feature>
<proteinExistence type="predicted"/>
<reference evidence="2 3" key="1">
    <citation type="journal article" date="2017" name="Genome Biol. Evol.">
        <title>Phytophthora megakarya and P. palmivora, closely related causal agents of cacao black pod rot, underwent increases in genome sizes and gene numbers by different mechanisms.</title>
        <authorList>
            <person name="Ali S.S."/>
            <person name="Shao J."/>
            <person name="Lary D.J."/>
            <person name="Kronmiller B."/>
            <person name="Shen D."/>
            <person name="Strem M.D."/>
            <person name="Amoako-Attah I."/>
            <person name="Akrofi A.Y."/>
            <person name="Begoude B.A."/>
            <person name="Ten Hoopen G.M."/>
            <person name="Coulibaly K."/>
            <person name="Kebe B.I."/>
            <person name="Melnick R.L."/>
            <person name="Guiltinan M.J."/>
            <person name="Tyler B.M."/>
            <person name="Meinhardt L.W."/>
            <person name="Bailey B.A."/>
        </authorList>
    </citation>
    <scope>NUCLEOTIDE SEQUENCE [LARGE SCALE GENOMIC DNA]</scope>
    <source>
        <strain evidence="3">sbr112.9</strain>
    </source>
</reference>
<dbReference type="OrthoDB" id="127900at2759"/>
<sequence length="518" mass="59074">MSRSSSARAKKTPQRLCYSPSSRPTTRAIRGQQDVEGHVASPQSETAHASPPSFSHQELTEAAPGQLSTTHEQTTASQHKRGGKTKIYFMGYEYTRANITSVKITYRCSFYRKRPTIDMMLVFHAATMSYDLANMVPHTCQTGGDVEGENALANDDSVCVSVEDDMKKFVDHLIEQNLSATEIWTRTFTKFYLQSTSVVRGLSRSQVQARVHKAKAGSNLLALLEDPVWARVKNELVGVFQFNYAWYDDSRAKQGKSEIERLVGWAHPELRNLLRYDGAHLFVDGTFRCTPVGCLFHFKQACRRKMKEYRLSEAEASVAMEFGVLDMLTVIAPEKIAIEGVAWVKSKIKAQCETKGLCYSQGKWKKFWQYFARTWLEMYPPELWNICGVQRKIVNRTNNPLERFHRELNARSKPHPSLKRFVRVIERIAFEYVVHRKSIISGDAVAPVRPSMRFPRAVPMPSPSEIEDSDSDNDTAEVLDNLDVPVDENQEPSDGELGIMYDTTFEYEEEIKFDESLY</sequence>
<dbReference type="AlphaFoldDB" id="A0A2P4YRI2"/>
<dbReference type="Proteomes" id="UP000237271">
    <property type="component" value="Unassembled WGS sequence"/>
</dbReference>
<accession>A0A2P4YRI2</accession>
<feature type="compositionally biased region" description="Polar residues" evidence="1">
    <location>
        <begin position="41"/>
        <end position="57"/>
    </location>
</feature>
<evidence type="ECO:0000256" key="1">
    <source>
        <dbReference type="SAM" id="MobiDB-lite"/>
    </source>
</evidence>
<evidence type="ECO:0000313" key="3">
    <source>
        <dbReference type="Proteomes" id="UP000237271"/>
    </source>
</evidence>
<keyword evidence="3" id="KW-1185">Reference proteome</keyword>
<feature type="compositionally biased region" description="Acidic residues" evidence="1">
    <location>
        <begin position="485"/>
        <end position="494"/>
    </location>
</feature>
<protein>
    <recommendedName>
        <fullName evidence="4">MULE transposase domain-containing protein</fullName>
    </recommendedName>
</protein>
<feature type="compositionally biased region" description="Polar residues" evidence="1">
    <location>
        <begin position="66"/>
        <end position="77"/>
    </location>
</feature>
<gene>
    <name evidence="2" type="ORF">PHPALM_1772</name>
</gene>
<comment type="caution">
    <text evidence="2">The sequence shown here is derived from an EMBL/GenBank/DDBJ whole genome shotgun (WGS) entry which is preliminary data.</text>
</comment>
<evidence type="ECO:0008006" key="4">
    <source>
        <dbReference type="Google" id="ProtNLM"/>
    </source>
</evidence>
<dbReference type="EMBL" id="NCKW01000495">
    <property type="protein sequence ID" value="POM80397.1"/>
    <property type="molecule type" value="Genomic_DNA"/>
</dbReference>
<feature type="region of interest" description="Disordered" evidence="1">
    <location>
        <begin position="456"/>
        <end position="497"/>
    </location>
</feature>